<evidence type="ECO:0000313" key="7">
    <source>
        <dbReference type="Proteomes" id="UP000589373"/>
    </source>
</evidence>
<gene>
    <name evidence="3" type="ORF">GX662_06130</name>
    <name evidence="4" type="ORF">SAMN04488507_100252</name>
    <name evidence="2" type="ORF">TFLO_133</name>
</gene>
<dbReference type="Proteomes" id="UP000199686">
    <property type="component" value="Unassembled WGS sequence"/>
</dbReference>
<evidence type="ECO:0000313" key="2">
    <source>
        <dbReference type="EMBL" id="CZQ80802.1"/>
    </source>
</evidence>
<evidence type="ECO:0000313" key="6">
    <source>
        <dbReference type="Proteomes" id="UP000199686"/>
    </source>
</evidence>
<dbReference type="Proteomes" id="UP000589373">
    <property type="component" value="Unassembled WGS sequence"/>
</dbReference>
<reference evidence="4 6" key="2">
    <citation type="submission" date="2016-10" db="EMBL/GenBank/DDBJ databases">
        <authorList>
            <person name="Varghese N."/>
            <person name="Submissions S."/>
        </authorList>
    </citation>
    <scope>NUCLEOTIDE SEQUENCE [LARGE SCALE GENOMIC DNA]</scope>
    <source>
        <strain evidence="4 6">DSM 2094</strain>
    </source>
</reference>
<dbReference type="AlphaFoldDB" id="A0A143Y3Q0"/>
<keyword evidence="1" id="KW-0812">Transmembrane</keyword>
<dbReference type="CDD" id="cd20335">
    <property type="entry name" value="BRcat_RBR"/>
    <property type="match status" value="1"/>
</dbReference>
<accession>A0A143Y3Q0</accession>
<evidence type="ECO:0000313" key="3">
    <source>
        <dbReference type="EMBL" id="NLD31824.1"/>
    </source>
</evidence>
<dbReference type="EMBL" id="FOQC01000002">
    <property type="protein sequence ID" value="SFH49949.1"/>
    <property type="molecule type" value="Genomic_DNA"/>
</dbReference>
<evidence type="ECO:0000313" key="5">
    <source>
        <dbReference type="Proteomes" id="UP000195947"/>
    </source>
</evidence>
<keyword evidence="1" id="KW-1133">Transmembrane helix</keyword>
<sequence>MEKLKRKLMTFMRGRYGADQLYNALIISGMVLYFLGAMTDLGVLVIVAQLLIFWALFRVYSKQIYKRAEENRKFLKWWQPNQKKLKLFFRRFKEIKVARFRKCPNCKTTLRLPVKRGKKTVKCPTCHQKFESRIIL</sequence>
<dbReference type="EMBL" id="FJMZ01000001">
    <property type="protein sequence ID" value="CZQ80802.1"/>
    <property type="molecule type" value="Genomic_DNA"/>
</dbReference>
<name>A0A143Y3Q0_9LACT</name>
<dbReference type="Proteomes" id="UP000195947">
    <property type="component" value="Unassembled WGS sequence"/>
</dbReference>
<feature type="transmembrane region" description="Helical" evidence="1">
    <location>
        <begin position="43"/>
        <end position="60"/>
    </location>
</feature>
<protein>
    <submittedName>
        <fullName evidence="4">Zinc finger domain-containing protein, LSD1 subclass</fullName>
    </submittedName>
</protein>
<reference evidence="3 7" key="3">
    <citation type="journal article" date="2020" name="Biotechnol. Biofuels">
        <title>New insights from the biogas microbiome by comprehensive genome-resolved metagenomics of nearly 1600 species originating from multiple anaerobic digesters.</title>
        <authorList>
            <person name="Campanaro S."/>
            <person name="Treu L."/>
            <person name="Rodriguez-R L.M."/>
            <person name="Kovalovszki A."/>
            <person name="Ziels R.M."/>
            <person name="Maus I."/>
            <person name="Zhu X."/>
            <person name="Kougias P.G."/>
            <person name="Basile A."/>
            <person name="Luo G."/>
            <person name="Schluter A."/>
            <person name="Konstantinidis K.T."/>
            <person name="Angelidaki I."/>
        </authorList>
    </citation>
    <scope>NUCLEOTIDE SEQUENCE [LARGE SCALE GENOMIC DNA]</scope>
    <source>
        <strain evidence="3">AS07pgkLD_105</strain>
    </source>
</reference>
<dbReference type="OrthoDB" id="3174166at2"/>
<reference evidence="2 5" key="1">
    <citation type="submission" date="2016-02" db="EMBL/GenBank/DDBJ databases">
        <authorList>
            <person name="Strepis N."/>
        </authorList>
    </citation>
    <scope>NUCLEOTIDE SEQUENCE [LARGE SCALE GENOMIC DNA]</scope>
    <source>
        <strain evidence="2">Trichococcus flocculiformis</strain>
    </source>
</reference>
<proteinExistence type="predicted"/>
<organism evidence="3 7">
    <name type="scientific">Trichococcus flocculiformis</name>
    <dbReference type="NCBI Taxonomy" id="82803"/>
    <lineage>
        <taxon>Bacteria</taxon>
        <taxon>Bacillati</taxon>
        <taxon>Bacillota</taxon>
        <taxon>Bacilli</taxon>
        <taxon>Lactobacillales</taxon>
        <taxon>Carnobacteriaceae</taxon>
        <taxon>Trichococcus</taxon>
    </lineage>
</organism>
<dbReference type="STRING" id="82803.SAMN04488048_101191"/>
<evidence type="ECO:0000313" key="4">
    <source>
        <dbReference type="EMBL" id="SFH49949.1"/>
    </source>
</evidence>
<dbReference type="RefSeq" id="WP_086987918.1">
    <property type="nucleotide sequence ID" value="NZ_CP089787.1"/>
</dbReference>
<keyword evidence="5" id="KW-1185">Reference proteome</keyword>
<dbReference type="EMBL" id="JAAZCD010000138">
    <property type="protein sequence ID" value="NLD31824.1"/>
    <property type="molecule type" value="Genomic_DNA"/>
</dbReference>
<feature type="transmembrane region" description="Helical" evidence="1">
    <location>
        <begin position="21"/>
        <end position="37"/>
    </location>
</feature>
<keyword evidence="1" id="KW-0472">Membrane</keyword>
<evidence type="ECO:0000256" key="1">
    <source>
        <dbReference type="SAM" id="Phobius"/>
    </source>
</evidence>
<comment type="caution">
    <text evidence="3">The sequence shown here is derived from an EMBL/GenBank/DDBJ whole genome shotgun (WGS) entry which is preliminary data.</text>
</comment>